<keyword evidence="6" id="KW-1133">Transmembrane helix</keyword>
<comment type="subcellular location">
    <subcellularLocation>
        <location evidence="1">Secreted</location>
    </subcellularLocation>
</comment>
<feature type="transmembrane region" description="Helical" evidence="6">
    <location>
        <begin position="19"/>
        <end position="38"/>
    </location>
</feature>
<keyword evidence="3" id="KW-0202">Cytokine</keyword>
<keyword evidence="8" id="KW-1185">Reference proteome</keyword>
<name>A0A8C2YW68_CYCLU</name>
<dbReference type="InterPro" id="IPR010345">
    <property type="entry name" value="IL-17_fam"/>
</dbReference>
<evidence type="ECO:0008006" key="9">
    <source>
        <dbReference type="Google" id="ProtNLM"/>
    </source>
</evidence>
<evidence type="ECO:0000256" key="1">
    <source>
        <dbReference type="ARBA" id="ARBA00004613"/>
    </source>
</evidence>
<dbReference type="PRINTS" id="PR01932">
    <property type="entry name" value="INTRLEUKIN17"/>
</dbReference>
<dbReference type="Gene3D" id="2.10.90.10">
    <property type="entry name" value="Cystine-knot cytokines"/>
    <property type="match status" value="1"/>
</dbReference>
<evidence type="ECO:0000313" key="8">
    <source>
        <dbReference type="Proteomes" id="UP000694565"/>
    </source>
</evidence>
<dbReference type="SUPFAM" id="SSF57501">
    <property type="entry name" value="Cystine-knot cytokines"/>
    <property type="match status" value="1"/>
</dbReference>
<reference evidence="7" key="2">
    <citation type="submission" date="2025-09" db="UniProtKB">
        <authorList>
            <consortium name="Ensembl"/>
        </authorList>
    </citation>
    <scope>IDENTIFICATION</scope>
</reference>
<keyword evidence="6" id="KW-0812">Transmembrane</keyword>
<evidence type="ECO:0000313" key="7">
    <source>
        <dbReference type="Ensembl" id="ENSCLMP00005001842.1"/>
    </source>
</evidence>
<protein>
    <recommendedName>
        <fullName evidence="9">Interleukin 17C</fullName>
    </recommendedName>
</protein>
<dbReference type="GO" id="GO:0006954">
    <property type="term" value="P:inflammatory response"/>
    <property type="evidence" value="ECO:0007669"/>
    <property type="project" value="InterPro"/>
</dbReference>
<reference evidence="7" key="1">
    <citation type="submission" date="2025-08" db="UniProtKB">
        <authorList>
            <consortium name="Ensembl"/>
        </authorList>
    </citation>
    <scope>IDENTIFICATION</scope>
</reference>
<organism evidence="7 8">
    <name type="scientific">Cyclopterus lumpus</name>
    <name type="common">Lumpsucker</name>
    <dbReference type="NCBI Taxonomy" id="8103"/>
    <lineage>
        <taxon>Eukaryota</taxon>
        <taxon>Metazoa</taxon>
        <taxon>Chordata</taxon>
        <taxon>Craniata</taxon>
        <taxon>Vertebrata</taxon>
        <taxon>Euteleostomi</taxon>
        <taxon>Actinopterygii</taxon>
        <taxon>Neopterygii</taxon>
        <taxon>Teleostei</taxon>
        <taxon>Neoteleostei</taxon>
        <taxon>Acanthomorphata</taxon>
        <taxon>Eupercaria</taxon>
        <taxon>Perciformes</taxon>
        <taxon>Cottioidei</taxon>
        <taxon>Cottales</taxon>
        <taxon>Cyclopteridae</taxon>
        <taxon>Cyclopterus</taxon>
    </lineage>
</organism>
<keyword evidence="4" id="KW-0964">Secreted</keyword>
<dbReference type="InterPro" id="IPR020440">
    <property type="entry name" value="IL-17_chr"/>
</dbReference>
<dbReference type="Proteomes" id="UP000694565">
    <property type="component" value="Unplaced"/>
</dbReference>
<proteinExistence type="inferred from homology"/>
<dbReference type="AlphaFoldDB" id="A0A8C2YW68"/>
<dbReference type="Pfam" id="PF06083">
    <property type="entry name" value="IL17"/>
    <property type="match status" value="1"/>
</dbReference>
<evidence type="ECO:0000256" key="3">
    <source>
        <dbReference type="ARBA" id="ARBA00022514"/>
    </source>
</evidence>
<accession>A0A8C2YW68</accession>
<dbReference type="GO" id="GO:0005615">
    <property type="term" value="C:extracellular space"/>
    <property type="evidence" value="ECO:0007669"/>
    <property type="project" value="UniProtKB-KW"/>
</dbReference>
<dbReference type="Ensembl" id="ENSCLMT00005001942.1">
    <property type="protein sequence ID" value="ENSCLMP00005001842.1"/>
    <property type="gene ID" value="ENSCLMG00005000972.1"/>
</dbReference>
<sequence>MVTATRRAARTWNPEQPHIYLYLYIFFLNCLQFSLLVFNDHLSAAAAAGGRSRCFSAEQVDRRRHPGRPGLAVDLQDARTCAQTAADTRGDLSNRSLSPWRYRLNEEDDRIPHQILFAECLCSGCIINRHEDLSYNSVPVFAPLAVLRTSPCPRDPNKFTVNKAVVSVPVGCTCAAPKYILK</sequence>
<evidence type="ECO:0000256" key="4">
    <source>
        <dbReference type="ARBA" id="ARBA00022525"/>
    </source>
</evidence>
<evidence type="ECO:0000256" key="6">
    <source>
        <dbReference type="SAM" id="Phobius"/>
    </source>
</evidence>
<gene>
    <name evidence="7" type="primary">LOC117728697</name>
</gene>
<dbReference type="InterPro" id="IPR029034">
    <property type="entry name" value="Cystine-knot_cytokine"/>
</dbReference>
<dbReference type="GeneTree" id="ENSGT00940000166375"/>
<comment type="similarity">
    <text evidence="2">Belongs to the IL-17 family.</text>
</comment>
<dbReference type="GO" id="GO:0005125">
    <property type="term" value="F:cytokine activity"/>
    <property type="evidence" value="ECO:0007669"/>
    <property type="project" value="UniProtKB-KW"/>
</dbReference>
<evidence type="ECO:0000256" key="2">
    <source>
        <dbReference type="ARBA" id="ARBA00007236"/>
    </source>
</evidence>
<keyword evidence="6" id="KW-0472">Membrane</keyword>
<keyword evidence="5" id="KW-0732">Signal</keyword>
<evidence type="ECO:0000256" key="5">
    <source>
        <dbReference type="ARBA" id="ARBA00022729"/>
    </source>
</evidence>